<dbReference type="SMART" id="SM00177">
    <property type="entry name" value="ARF"/>
    <property type="match status" value="1"/>
</dbReference>
<dbReference type="PRINTS" id="PR00449">
    <property type="entry name" value="RASTRNSFRMNG"/>
</dbReference>
<reference evidence="5" key="1">
    <citation type="submission" date="2020-11" db="EMBL/GenBank/DDBJ databases">
        <authorList>
            <person name="Tran Van P."/>
        </authorList>
    </citation>
    <scope>NUCLEOTIDE SEQUENCE</scope>
</reference>
<dbReference type="FunFam" id="3.40.50.300:FF:001129">
    <property type="entry name" value="ras-related protein Rab-44 isoform X2"/>
    <property type="match status" value="1"/>
</dbReference>
<dbReference type="InterPro" id="IPR051560">
    <property type="entry name" value="MAM_domain-containing"/>
</dbReference>
<dbReference type="GO" id="GO:0005525">
    <property type="term" value="F:GTP binding"/>
    <property type="evidence" value="ECO:0007669"/>
    <property type="project" value="UniProtKB-KW"/>
</dbReference>
<dbReference type="InterPro" id="IPR005225">
    <property type="entry name" value="Small_GTP-bd"/>
</dbReference>
<proteinExistence type="predicted"/>
<dbReference type="SMART" id="SM00175">
    <property type="entry name" value="RAB"/>
    <property type="match status" value="1"/>
</dbReference>
<dbReference type="SMART" id="SM00173">
    <property type="entry name" value="RAS"/>
    <property type="match status" value="1"/>
</dbReference>
<dbReference type="PROSITE" id="PS51419">
    <property type="entry name" value="RAB"/>
    <property type="match status" value="1"/>
</dbReference>
<keyword evidence="3" id="KW-0449">Lipoprotein</keyword>
<dbReference type="PROSITE" id="PS51417">
    <property type="entry name" value="ARF"/>
    <property type="match status" value="1"/>
</dbReference>
<evidence type="ECO:0000256" key="2">
    <source>
        <dbReference type="ARBA" id="ARBA00023134"/>
    </source>
</evidence>
<dbReference type="SMART" id="SM00137">
    <property type="entry name" value="MAM"/>
    <property type="match status" value="3"/>
</dbReference>
<dbReference type="NCBIfam" id="TIGR00231">
    <property type="entry name" value="small_GTP"/>
    <property type="match status" value="1"/>
</dbReference>
<sequence length="1279" mass="143606">MPPLSTRRSSLVLGSLLSSIRGGDTFLQKTEEEYDERDDEAMTPANNTYSTYFQSDVWRTNPGKSYRMGRGTMAVYETNARDDGSNEVSVKDLAQELEKLQEENQKLEFMYKRTQEKHESQIQALEDEIRDQMSRVDEEMGRQLQKELRKIRLEMGKEREEGLKSREASGPVTRHESMSERDFNGGGRLAKLKLRIESVEEENRSLKQELCDRETKVALLKSEMVMMKTQIAENVRRLKRQVNRNLVDTNDSLEYAATSRRGHRSPSIKSWSGFPILQSSPINVPRGASPGDSGISNLDLELSPPSSVVESEHKHALSTPRGSVDEAQSLGQGNSMTSILAMGPPERMFKVVLAGDSAVGKTCLINRICRNVFLTHTNSTLGIDFALKTLQVDGSVVTLQMWDTAGQERFRSLAQSYFRRSDGAIIVYDVTNESSFLNVRQWIEDAVAFGSSEDPIPIVILANKIDLNGSPHFRTVDSRRGQELAKECGAGFFETSCKTGANIEPALVQLVSPSHVVPSYGMNANWLGGPPIDANSENDQGGYGFFETSEAPTTGRFAPSAMLESPTFAPTFSMGECLNFRYNLGGQSAESLQVVLHPLRSEDEFFNPLERASEIVLWKEQAKNNAEDEVWKEADILYTVNSRYKILFEAIPRLDHRRYYRGYVAVDAISFRPSDQCSGHCSFDGGFCSWSNVGGDNDDFDWSLGRGSEDDQTGPKRDHRSFAFGGHNGGYAYIDTDYPRKFGDKAVLQSQQLAATERNRPRCMKFWTHMFGSGIGELNVYIQGDQAPIKIWSMRGPQGNTWYEAQVSIASGSGFRILFEATVGKNSLGQIAIDDISFREDACPVSPQIAATNKGDCSFETGSCQWRNVIGAVDDFDWERRQGGEGRKPEEDHSTMTDQGFFLTLPRLSSTKAMDRAFLALEFNSTESPTPERPGCLSFWYYMFEPFIDINGPSLGSLQVHLRYMNEDRREKIIVPVWRLNNHQAQTWEHAQVPVIFPNTLSSNELLIEGTWANSRAGAGFIAIDDVAYYNARCDARPLKALRMLSDCAFDRDFCEYITTQDSNSDSWLLATPVRKPPRTILDHTFNSPAARPLKALRMLSDCAFDRDFCEYITTQDSNSDSWLLATPVRKPPRTILDHTFNSPAGGFAFFEIFLSQQRRVTLLGPRLTPFPDGTSDACLTFWFLPFGTGDSTTLRVKEHRGQGSIEDIGQENDNGSSIWEIQTTRLDLSSREWMYGQVPVRLQAENRLIFEGVASQGGFALDDVRLDMESNCQRIICL</sequence>
<dbReference type="GO" id="GO:0003924">
    <property type="term" value="F:GTPase activity"/>
    <property type="evidence" value="ECO:0007669"/>
    <property type="project" value="InterPro"/>
</dbReference>
<dbReference type="PANTHER" id="PTHR23282">
    <property type="entry name" value="APICAL ENDOSOMAL GLYCOPROTEIN PRECURSOR"/>
    <property type="match status" value="1"/>
</dbReference>
<keyword evidence="1" id="KW-0547">Nucleotide-binding</keyword>
<dbReference type="OrthoDB" id="409956at2759"/>
<dbReference type="PROSITE" id="PS50060">
    <property type="entry name" value="MAM_2"/>
    <property type="match status" value="4"/>
</dbReference>
<dbReference type="PROSITE" id="PS51420">
    <property type="entry name" value="RHO"/>
    <property type="match status" value="1"/>
</dbReference>
<keyword evidence="2" id="KW-0342">GTP-binding</keyword>
<gene>
    <name evidence="5" type="ORF">CTOB1V02_LOCUS300</name>
</gene>
<dbReference type="Gene3D" id="3.40.50.300">
    <property type="entry name" value="P-loop containing nucleotide triphosphate hydrolases"/>
    <property type="match status" value="1"/>
</dbReference>
<dbReference type="Gene3D" id="2.60.120.200">
    <property type="match status" value="4"/>
</dbReference>
<dbReference type="AlphaFoldDB" id="A0A7R8W041"/>
<dbReference type="InterPro" id="IPR013320">
    <property type="entry name" value="ConA-like_dom_sf"/>
</dbReference>
<dbReference type="InterPro" id="IPR027417">
    <property type="entry name" value="P-loop_NTPase"/>
</dbReference>
<dbReference type="EMBL" id="OB660043">
    <property type="protein sequence ID" value="CAD7222288.1"/>
    <property type="molecule type" value="Genomic_DNA"/>
</dbReference>
<evidence type="ECO:0000256" key="1">
    <source>
        <dbReference type="ARBA" id="ARBA00022741"/>
    </source>
</evidence>
<dbReference type="SMART" id="SM00174">
    <property type="entry name" value="RHO"/>
    <property type="match status" value="1"/>
</dbReference>
<dbReference type="InterPro" id="IPR001806">
    <property type="entry name" value="Small_GTPase"/>
</dbReference>
<organism evidence="5">
    <name type="scientific">Cyprideis torosa</name>
    <dbReference type="NCBI Taxonomy" id="163714"/>
    <lineage>
        <taxon>Eukaryota</taxon>
        <taxon>Metazoa</taxon>
        <taxon>Ecdysozoa</taxon>
        <taxon>Arthropoda</taxon>
        <taxon>Crustacea</taxon>
        <taxon>Oligostraca</taxon>
        <taxon>Ostracoda</taxon>
        <taxon>Podocopa</taxon>
        <taxon>Podocopida</taxon>
        <taxon>Cytherocopina</taxon>
        <taxon>Cytheroidea</taxon>
        <taxon>Cytherideidae</taxon>
        <taxon>Cyprideis</taxon>
    </lineage>
</organism>
<dbReference type="SMART" id="SM00176">
    <property type="entry name" value="RAN"/>
    <property type="match status" value="1"/>
</dbReference>
<dbReference type="Pfam" id="PF00629">
    <property type="entry name" value="MAM"/>
    <property type="match status" value="4"/>
</dbReference>
<protein>
    <submittedName>
        <fullName evidence="5">Uncharacterized protein</fullName>
    </submittedName>
</protein>
<dbReference type="SUPFAM" id="SSF49899">
    <property type="entry name" value="Concanavalin A-like lectins/glucanases"/>
    <property type="match status" value="4"/>
</dbReference>
<feature type="region of interest" description="Disordered" evidence="4">
    <location>
        <begin position="157"/>
        <end position="185"/>
    </location>
</feature>
<dbReference type="SUPFAM" id="SSF52540">
    <property type="entry name" value="P-loop containing nucleoside triphosphate hydrolases"/>
    <property type="match status" value="1"/>
</dbReference>
<feature type="compositionally biased region" description="Basic and acidic residues" evidence="4">
    <location>
        <begin position="157"/>
        <end position="183"/>
    </location>
</feature>
<dbReference type="CDD" id="cd06263">
    <property type="entry name" value="MAM"/>
    <property type="match status" value="3"/>
</dbReference>
<dbReference type="GO" id="GO:0016020">
    <property type="term" value="C:membrane"/>
    <property type="evidence" value="ECO:0007669"/>
    <property type="project" value="InterPro"/>
</dbReference>
<dbReference type="PANTHER" id="PTHR23282:SF101">
    <property type="entry name" value="MAM DOMAIN-CONTAINING PROTEIN"/>
    <property type="match status" value="1"/>
</dbReference>
<evidence type="ECO:0000313" key="5">
    <source>
        <dbReference type="EMBL" id="CAD7222288.1"/>
    </source>
</evidence>
<dbReference type="PROSITE" id="PS51421">
    <property type="entry name" value="RAS"/>
    <property type="match status" value="1"/>
</dbReference>
<dbReference type="InterPro" id="IPR000998">
    <property type="entry name" value="MAM_dom"/>
</dbReference>
<dbReference type="Pfam" id="PF00071">
    <property type="entry name" value="Ras"/>
    <property type="match status" value="1"/>
</dbReference>
<feature type="region of interest" description="Disordered" evidence="4">
    <location>
        <begin position="282"/>
        <end position="330"/>
    </location>
</feature>
<dbReference type="CDD" id="cd00154">
    <property type="entry name" value="Rab"/>
    <property type="match status" value="1"/>
</dbReference>
<evidence type="ECO:0000256" key="3">
    <source>
        <dbReference type="ARBA" id="ARBA00023288"/>
    </source>
</evidence>
<name>A0A7R8W041_9CRUS</name>
<accession>A0A7R8W041</accession>
<evidence type="ECO:0000256" key="4">
    <source>
        <dbReference type="SAM" id="MobiDB-lite"/>
    </source>
</evidence>
<feature type="compositionally biased region" description="Low complexity" evidence="4">
    <location>
        <begin position="300"/>
        <end position="309"/>
    </location>
</feature>